<reference evidence="1" key="1">
    <citation type="journal article" date="2019" name="Sci. Rep.">
        <title>Draft genome of Tanacetum cinerariifolium, the natural source of mosquito coil.</title>
        <authorList>
            <person name="Yamashiro T."/>
            <person name="Shiraishi A."/>
            <person name="Satake H."/>
            <person name="Nakayama K."/>
        </authorList>
    </citation>
    <scope>NUCLEOTIDE SEQUENCE</scope>
</reference>
<name>A0A699L1F6_TANCI</name>
<feature type="non-terminal residue" evidence="1">
    <location>
        <position position="1"/>
    </location>
</feature>
<evidence type="ECO:0008006" key="2">
    <source>
        <dbReference type="Google" id="ProtNLM"/>
    </source>
</evidence>
<dbReference type="EMBL" id="BKCJ010575412">
    <property type="protein sequence ID" value="GFB20692.1"/>
    <property type="molecule type" value="Genomic_DNA"/>
</dbReference>
<protein>
    <recommendedName>
        <fullName evidence="2">Reverse transcriptase domain-containing protein</fullName>
    </recommendedName>
</protein>
<proteinExistence type="predicted"/>
<sequence length="115" mass="13432">ERHEEKESPKTEKSSIKTSIIFSIISWKMAIMHLWNVPGVLHKPKGIRSDFILKEIKTFLQTPNELSNLDDDYYDAKGDILYLENLLNEDPYPNLPLVKTEDLKQVDGYYDEAFD</sequence>
<organism evidence="1">
    <name type="scientific">Tanacetum cinerariifolium</name>
    <name type="common">Dalmatian daisy</name>
    <name type="synonym">Chrysanthemum cinerariifolium</name>
    <dbReference type="NCBI Taxonomy" id="118510"/>
    <lineage>
        <taxon>Eukaryota</taxon>
        <taxon>Viridiplantae</taxon>
        <taxon>Streptophyta</taxon>
        <taxon>Embryophyta</taxon>
        <taxon>Tracheophyta</taxon>
        <taxon>Spermatophyta</taxon>
        <taxon>Magnoliopsida</taxon>
        <taxon>eudicotyledons</taxon>
        <taxon>Gunneridae</taxon>
        <taxon>Pentapetalae</taxon>
        <taxon>asterids</taxon>
        <taxon>campanulids</taxon>
        <taxon>Asterales</taxon>
        <taxon>Asteraceae</taxon>
        <taxon>Asteroideae</taxon>
        <taxon>Anthemideae</taxon>
        <taxon>Anthemidinae</taxon>
        <taxon>Tanacetum</taxon>
    </lineage>
</organism>
<comment type="caution">
    <text evidence="1">The sequence shown here is derived from an EMBL/GenBank/DDBJ whole genome shotgun (WGS) entry which is preliminary data.</text>
</comment>
<dbReference type="AlphaFoldDB" id="A0A699L1F6"/>
<accession>A0A699L1F6</accession>
<gene>
    <name evidence="1" type="ORF">Tci_692663</name>
</gene>
<evidence type="ECO:0000313" key="1">
    <source>
        <dbReference type="EMBL" id="GFB20692.1"/>
    </source>
</evidence>